<dbReference type="InterPro" id="IPR050131">
    <property type="entry name" value="Peptidase_S8_subtilisin-like"/>
</dbReference>
<evidence type="ECO:0000313" key="9">
    <source>
        <dbReference type="Proteomes" id="UP000557717"/>
    </source>
</evidence>
<dbReference type="PROSITE" id="PS51892">
    <property type="entry name" value="SUBTILASE"/>
    <property type="match status" value="1"/>
</dbReference>
<dbReference type="AlphaFoldDB" id="A0A840UZ57"/>
<feature type="active site" description="Charge relay system" evidence="5">
    <location>
        <position position="77"/>
    </location>
</feature>
<dbReference type="EMBL" id="JACHFD010000005">
    <property type="protein sequence ID" value="MBB5351025.1"/>
    <property type="molecule type" value="Genomic_DNA"/>
</dbReference>
<feature type="active site" description="Charge relay system" evidence="5">
    <location>
        <position position="279"/>
    </location>
</feature>
<proteinExistence type="inferred from homology"/>
<keyword evidence="2 5" id="KW-0645">Protease</keyword>
<evidence type="ECO:0000256" key="3">
    <source>
        <dbReference type="ARBA" id="ARBA00022801"/>
    </source>
</evidence>
<dbReference type="InterPro" id="IPR000209">
    <property type="entry name" value="Peptidase_S8/S53_dom"/>
</dbReference>
<organism evidence="8 9">
    <name type="scientific">Haloferula luteola</name>
    <dbReference type="NCBI Taxonomy" id="595692"/>
    <lineage>
        <taxon>Bacteria</taxon>
        <taxon>Pseudomonadati</taxon>
        <taxon>Verrucomicrobiota</taxon>
        <taxon>Verrucomicrobiia</taxon>
        <taxon>Verrucomicrobiales</taxon>
        <taxon>Verrucomicrobiaceae</taxon>
        <taxon>Haloferula</taxon>
    </lineage>
</organism>
<dbReference type="Proteomes" id="UP000557717">
    <property type="component" value="Unassembled WGS sequence"/>
</dbReference>
<dbReference type="Gene3D" id="3.40.50.200">
    <property type="entry name" value="Peptidase S8/S53 domain"/>
    <property type="match status" value="1"/>
</dbReference>
<dbReference type="PANTHER" id="PTHR43806:SF11">
    <property type="entry name" value="CEREVISIN-RELATED"/>
    <property type="match status" value="1"/>
</dbReference>
<keyword evidence="4 5" id="KW-0720">Serine protease</keyword>
<name>A0A840UZ57_9BACT</name>
<evidence type="ECO:0000256" key="1">
    <source>
        <dbReference type="ARBA" id="ARBA00011073"/>
    </source>
</evidence>
<keyword evidence="9" id="KW-1185">Reference proteome</keyword>
<feature type="chain" id="PRO_5033004907" description="Peptidase S8/S53 domain-containing protein" evidence="6">
    <location>
        <begin position="25"/>
        <end position="440"/>
    </location>
</feature>
<accession>A0A840UZ57</accession>
<dbReference type="GO" id="GO:0004252">
    <property type="term" value="F:serine-type endopeptidase activity"/>
    <property type="evidence" value="ECO:0007669"/>
    <property type="project" value="UniProtKB-UniRule"/>
</dbReference>
<evidence type="ECO:0000256" key="5">
    <source>
        <dbReference type="PROSITE-ProRule" id="PRU01240"/>
    </source>
</evidence>
<protein>
    <recommendedName>
        <fullName evidence="7">Peptidase S8/S53 domain-containing protein</fullName>
    </recommendedName>
</protein>
<keyword evidence="6" id="KW-0732">Signal</keyword>
<evidence type="ECO:0000256" key="6">
    <source>
        <dbReference type="SAM" id="SignalP"/>
    </source>
</evidence>
<gene>
    <name evidence="8" type="ORF">HNR46_001259</name>
</gene>
<feature type="signal peptide" evidence="6">
    <location>
        <begin position="1"/>
        <end position="24"/>
    </location>
</feature>
<dbReference type="PANTHER" id="PTHR43806">
    <property type="entry name" value="PEPTIDASE S8"/>
    <property type="match status" value="1"/>
</dbReference>
<dbReference type="InterPro" id="IPR036852">
    <property type="entry name" value="Peptidase_S8/S53_dom_sf"/>
</dbReference>
<evidence type="ECO:0000256" key="2">
    <source>
        <dbReference type="ARBA" id="ARBA00022670"/>
    </source>
</evidence>
<evidence type="ECO:0000256" key="4">
    <source>
        <dbReference type="ARBA" id="ARBA00022825"/>
    </source>
</evidence>
<feature type="active site" description="Charge relay system" evidence="5">
    <location>
        <position position="113"/>
    </location>
</feature>
<reference evidence="8 9" key="1">
    <citation type="submission" date="2020-08" db="EMBL/GenBank/DDBJ databases">
        <title>Genomic Encyclopedia of Type Strains, Phase IV (KMG-IV): sequencing the most valuable type-strain genomes for metagenomic binning, comparative biology and taxonomic classification.</title>
        <authorList>
            <person name="Goeker M."/>
        </authorList>
    </citation>
    <scope>NUCLEOTIDE SEQUENCE [LARGE SCALE GENOMIC DNA]</scope>
    <source>
        <strain evidence="8 9">YC6886</strain>
    </source>
</reference>
<dbReference type="RefSeq" id="WP_184016837.1">
    <property type="nucleotide sequence ID" value="NZ_JACHFD010000005.1"/>
</dbReference>
<evidence type="ECO:0000313" key="8">
    <source>
        <dbReference type="EMBL" id="MBB5351025.1"/>
    </source>
</evidence>
<dbReference type="SUPFAM" id="SSF52743">
    <property type="entry name" value="Subtilisin-like"/>
    <property type="match status" value="1"/>
</dbReference>
<sequence>MKRFLFALIALGAAPCLFGNPAQSVSTFPDLLSASPQGWNASAGWAPARMNDVNYSASTTGYAYPEPRKPVRLFLIDTAVDNSTNWFGGNPNLYFEFYQSTYESNSTSPTTGHGTKMLSIIAGPQAGIAPGTPIHVVNYNIAYGQTVPSLTDIGSAIYDAIDYQDAHPGMPAVICCALGSEVAGQSYMVNAAIAEAVNSGITVIFSAGNQNATAANYSPSSNGTLAGAICVGASTSSNTRLSASNYGTAVDFYCPGQNVLCYDPANKTAGQGTPMSGTSPATAIATGAAILELSANPTTTPAQLETLLKSRLAAKAVSILQIPVPDDIDGDGSPNAIEAFFGTNWASRSSVPAGMKLQHNASSTTIEFTVANGILSTTDSSKLAAGGYWRVLKQGANDTWSPAPSGPIVLGTSANGKTPVSITFPDTDTSASYRLEIEFN</sequence>
<keyword evidence="3 5" id="KW-0378">Hydrolase</keyword>
<dbReference type="GO" id="GO:0006508">
    <property type="term" value="P:proteolysis"/>
    <property type="evidence" value="ECO:0007669"/>
    <property type="project" value="UniProtKB-KW"/>
</dbReference>
<dbReference type="GO" id="GO:0005615">
    <property type="term" value="C:extracellular space"/>
    <property type="evidence" value="ECO:0007669"/>
    <property type="project" value="TreeGrafter"/>
</dbReference>
<comment type="caution">
    <text evidence="8">The sequence shown here is derived from an EMBL/GenBank/DDBJ whole genome shotgun (WGS) entry which is preliminary data.</text>
</comment>
<comment type="similarity">
    <text evidence="1 5">Belongs to the peptidase S8 family.</text>
</comment>
<dbReference type="Pfam" id="PF00082">
    <property type="entry name" value="Peptidase_S8"/>
    <property type="match status" value="1"/>
</dbReference>
<evidence type="ECO:0000259" key="7">
    <source>
        <dbReference type="Pfam" id="PF00082"/>
    </source>
</evidence>
<feature type="domain" description="Peptidase S8/S53" evidence="7">
    <location>
        <begin position="75"/>
        <end position="311"/>
    </location>
</feature>